<feature type="signal peptide" evidence="10">
    <location>
        <begin position="1"/>
        <end position="21"/>
    </location>
</feature>
<evidence type="ECO:0000256" key="1">
    <source>
        <dbReference type="ARBA" id="ARBA00007447"/>
    </source>
</evidence>
<feature type="active site" evidence="7">
    <location>
        <position position="76"/>
    </location>
</feature>
<keyword evidence="6" id="KW-0325">Glycoprotein</keyword>
<protein>
    <submittedName>
        <fullName evidence="12">Putative heme-binding aspartic peptidase</fullName>
    </submittedName>
</protein>
<feature type="domain" description="Peptidase A1" evidence="11">
    <location>
        <begin position="58"/>
        <end position="371"/>
    </location>
</feature>
<keyword evidence="3 9" id="KW-0064">Aspartyl protease</keyword>
<dbReference type="FunFam" id="2.40.70.10:FF:000002">
    <property type="entry name" value="Vacuolar aspartic proteinase"/>
    <property type="match status" value="1"/>
</dbReference>
<comment type="similarity">
    <text evidence="1 9">Belongs to the peptidase A1 family.</text>
</comment>
<dbReference type="Gene3D" id="2.60.40.1960">
    <property type="match status" value="1"/>
</dbReference>
<dbReference type="GO" id="GO:0004190">
    <property type="term" value="F:aspartic-type endopeptidase activity"/>
    <property type="evidence" value="ECO:0007669"/>
    <property type="project" value="UniProtKB-KW"/>
</dbReference>
<dbReference type="FunFam" id="2.40.70.10:FF:000004">
    <property type="entry name" value="Pepsin A"/>
    <property type="match status" value="1"/>
</dbReference>
<evidence type="ECO:0000256" key="5">
    <source>
        <dbReference type="ARBA" id="ARBA00023157"/>
    </source>
</evidence>
<dbReference type="PANTHER" id="PTHR47966">
    <property type="entry name" value="BETA-SITE APP-CLEAVING ENZYME, ISOFORM A-RELATED"/>
    <property type="match status" value="1"/>
</dbReference>
<dbReference type="Gene3D" id="2.40.70.10">
    <property type="entry name" value="Acid Proteases"/>
    <property type="match status" value="2"/>
</dbReference>
<organism evidence="12">
    <name type="scientific">Rhipicephalus microplus</name>
    <name type="common">Cattle tick</name>
    <name type="synonym">Boophilus microplus</name>
    <dbReference type="NCBI Taxonomy" id="6941"/>
    <lineage>
        <taxon>Eukaryota</taxon>
        <taxon>Metazoa</taxon>
        <taxon>Ecdysozoa</taxon>
        <taxon>Arthropoda</taxon>
        <taxon>Chelicerata</taxon>
        <taxon>Arachnida</taxon>
        <taxon>Acari</taxon>
        <taxon>Parasitiformes</taxon>
        <taxon>Ixodida</taxon>
        <taxon>Ixodoidea</taxon>
        <taxon>Ixodidae</taxon>
        <taxon>Rhipicephalinae</taxon>
        <taxon>Rhipicephalus</taxon>
        <taxon>Boophilus</taxon>
    </lineage>
</organism>
<dbReference type="PANTHER" id="PTHR47966:SF51">
    <property type="entry name" value="BETA-SITE APP-CLEAVING ENZYME, ISOFORM A-RELATED"/>
    <property type="match status" value="1"/>
</dbReference>
<feature type="chain" id="PRO_5026913277" evidence="10">
    <location>
        <begin position="22"/>
        <end position="374"/>
    </location>
</feature>
<dbReference type="SUPFAM" id="SSF50630">
    <property type="entry name" value="Acid proteases"/>
    <property type="match status" value="1"/>
</dbReference>
<evidence type="ECO:0000256" key="2">
    <source>
        <dbReference type="ARBA" id="ARBA00022670"/>
    </source>
</evidence>
<evidence type="ECO:0000259" key="11">
    <source>
        <dbReference type="PROSITE" id="PS51767"/>
    </source>
</evidence>
<evidence type="ECO:0000256" key="7">
    <source>
        <dbReference type="PIRSR" id="PIRSR601461-1"/>
    </source>
</evidence>
<evidence type="ECO:0000313" key="12">
    <source>
        <dbReference type="EMBL" id="NOV33661.1"/>
    </source>
</evidence>
<keyword evidence="2 9" id="KW-0645">Protease</keyword>
<evidence type="ECO:0000256" key="9">
    <source>
        <dbReference type="RuleBase" id="RU000454"/>
    </source>
</evidence>
<dbReference type="GO" id="GO:0006508">
    <property type="term" value="P:proteolysis"/>
    <property type="evidence" value="ECO:0007669"/>
    <property type="project" value="UniProtKB-KW"/>
</dbReference>
<dbReference type="InterPro" id="IPR033121">
    <property type="entry name" value="PEPTIDASE_A1"/>
</dbReference>
<dbReference type="GO" id="GO:0005764">
    <property type="term" value="C:lysosome"/>
    <property type="evidence" value="ECO:0007669"/>
    <property type="project" value="TreeGrafter"/>
</dbReference>
<dbReference type="OrthoDB" id="771136at2759"/>
<evidence type="ECO:0000256" key="8">
    <source>
        <dbReference type="PIRSR" id="PIRSR601461-2"/>
    </source>
</evidence>
<name>A0A6M2CJG1_RHIMP</name>
<feature type="disulfide bond" evidence="8">
    <location>
        <begin position="295"/>
        <end position="333"/>
    </location>
</feature>
<feature type="active site" evidence="7">
    <location>
        <position position="261"/>
    </location>
</feature>
<keyword evidence="5 8" id="KW-1015">Disulfide bond</keyword>
<dbReference type="InterPro" id="IPR001461">
    <property type="entry name" value="Aspartic_peptidase_A1"/>
</dbReference>
<evidence type="ECO:0000256" key="4">
    <source>
        <dbReference type="ARBA" id="ARBA00022801"/>
    </source>
</evidence>
<proteinExistence type="inferred from homology"/>
<dbReference type="EMBL" id="GHWJ01000924">
    <property type="protein sequence ID" value="NOV33661.1"/>
    <property type="molecule type" value="Transcribed_RNA"/>
</dbReference>
<dbReference type="VEuPathDB" id="VectorBase:LOC119176763"/>
<dbReference type="InterPro" id="IPR001969">
    <property type="entry name" value="Aspartic_peptidase_AS"/>
</dbReference>
<accession>A0A6M2CJG1</accession>
<reference evidence="12" key="1">
    <citation type="submission" date="2019-09" db="EMBL/GenBank/DDBJ databases">
        <title>Organ-specific transcriptomic study of the physiology of the cattle tick, Rhipicephalus microplus.</title>
        <authorList>
            <person name="Tirloni L."/>
            <person name="Braz G."/>
            <person name="Gandara A.C.P."/>
            <person name="Sabadin G.A."/>
            <person name="da Silva R.M."/>
            <person name="Guizzo M.G."/>
            <person name="Machado J.A."/>
            <person name="Costa E.P."/>
            <person name="Gomes H.F."/>
            <person name="Moraes J."/>
            <person name="Mota M.B.S."/>
            <person name="Mesquita R.D."/>
            <person name="Alvarenga P.H."/>
            <person name="Alves F."/>
            <person name="Seixas A."/>
            <person name="da Fonseca R.N."/>
            <person name="Fogaca A."/>
            <person name="Logullo C."/>
            <person name="Tanaka A."/>
            <person name="Daffre S."/>
            <person name="Termignoni C."/>
            <person name="Vaz I.S.Jr."/>
            <person name="Oliveira P.L."/>
            <person name="Ribeiro J.M."/>
        </authorList>
    </citation>
    <scope>NUCLEOTIDE SEQUENCE</scope>
    <source>
        <strain evidence="12">Porto Alegre</strain>
    </source>
</reference>
<feature type="disulfide bond" evidence="8">
    <location>
        <begin position="252"/>
        <end position="256"/>
    </location>
</feature>
<dbReference type="PROSITE" id="PS00141">
    <property type="entry name" value="ASP_PROTEASE"/>
    <property type="match status" value="1"/>
</dbReference>
<sequence>MVHHTSLLLLLVSILIGGSLGQFGIQLHCTDPNVTDILGQAPGDSIPIILENYENMQYFGVLTIGTPPQSFKVLMDTGSSNFWVPSVKCDDSMLCRHSAKYDSSKSSSYTKIGFYIRIRYSGGIVRGVTSMDNVGIGPATVTQYKFAEMNHADGKLFKNAKYDGILGLAYPKISQNNQLPLFDAMVRQGVVQHAVFSIYMSKEPSEENGGEIYFGGINSERYTGDIHYVNVNQQTYWQITVDSIEVAGTRLCIGGCNAAVDSGTSFLSGPRGEVQELNRAIGATRIGPGYYEVDCNRVPNLPAITFMLNGKTFALAGEEYIIKIPIEGGTVRCFTRISEEASGSRLWILGAVFTRKYYTVFDRNENRVGFATAA</sequence>
<feature type="disulfide bond" evidence="8">
    <location>
        <begin position="89"/>
        <end position="95"/>
    </location>
</feature>
<keyword evidence="10" id="KW-0732">Signal</keyword>
<evidence type="ECO:0000256" key="3">
    <source>
        <dbReference type="ARBA" id="ARBA00022750"/>
    </source>
</evidence>
<evidence type="ECO:0000256" key="10">
    <source>
        <dbReference type="SAM" id="SignalP"/>
    </source>
</evidence>
<evidence type="ECO:0000256" key="6">
    <source>
        <dbReference type="ARBA" id="ARBA00023180"/>
    </source>
</evidence>
<dbReference type="PRINTS" id="PR00792">
    <property type="entry name" value="PEPSIN"/>
</dbReference>
<dbReference type="PROSITE" id="PS51767">
    <property type="entry name" value="PEPTIDASE_A1"/>
    <property type="match status" value="1"/>
</dbReference>
<dbReference type="Pfam" id="PF00026">
    <property type="entry name" value="Asp"/>
    <property type="match status" value="1"/>
</dbReference>
<keyword evidence="4 9" id="KW-0378">Hydrolase</keyword>
<dbReference type="InterPro" id="IPR021109">
    <property type="entry name" value="Peptidase_aspartic_dom_sf"/>
</dbReference>
<dbReference type="AlphaFoldDB" id="A0A6M2CJG1"/>